<feature type="transmembrane region" description="Helical" evidence="7">
    <location>
        <begin position="383"/>
        <end position="413"/>
    </location>
</feature>
<dbReference type="InterPro" id="IPR023214">
    <property type="entry name" value="HAD_sf"/>
</dbReference>
<evidence type="ECO:0000256" key="6">
    <source>
        <dbReference type="ARBA" id="ARBA00023136"/>
    </source>
</evidence>
<evidence type="ECO:0000313" key="10">
    <source>
        <dbReference type="Proteomes" id="UP000440578"/>
    </source>
</evidence>
<evidence type="ECO:0000256" key="1">
    <source>
        <dbReference type="ARBA" id="ARBA00004141"/>
    </source>
</evidence>
<dbReference type="InterPro" id="IPR036412">
    <property type="entry name" value="HAD-like_sf"/>
</dbReference>
<evidence type="ECO:0000313" key="9">
    <source>
        <dbReference type="EMBL" id="KAF0310431.1"/>
    </source>
</evidence>
<dbReference type="GO" id="GO:0005524">
    <property type="term" value="F:ATP binding"/>
    <property type="evidence" value="ECO:0007669"/>
    <property type="project" value="InterPro"/>
</dbReference>
<name>A0A6A4X7Q0_AMPAM</name>
<dbReference type="InterPro" id="IPR023298">
    <property type="entry name" value="ATPase_P-typ_TM_dom_sf"/>
</dbReference>
<feature type="domain" description="P-type ATPase C-terminal" evidence="8">
    <location>
        <begin position="207"/>
        <end position="453"/>
    </location>
</feature>
<dbReference type="GO" id="GO:0016887">
    <property type="term" value="F:ATP hydrolysis activity"/>
    <property type="evidence" value="ECO:0007669"/>
    <property type="project" value="InterPro"/>
</dbReference>
<keyword evidence="3" id="KW-0479">Metal-binding</keyword>
<protein>
    <submittedName>
        <fullName evidence="9">Putative phospholipid-transporting ATPase VA</fullName>
    </submittedName>
</protein>
<dbReference type="EMBL" id="VIIS01000309">
    <property type="protein sequence ID" value="KAF0310432.1"/>
    <property type="molecule type" value="Genomic_DNA"/>
</dbReference>
<evidence type="ECO:0000256" key="4">
    <source>
        <dbReference type="ARBA" id="ARBA00022842"/>
    </source>
</evidence>
<accession>A0A6A4X7Q0</accession>
<dbReference type="AlphaFoldDB" id="A0A6A4X7Q0"/>
<dbReference type="OrthoDB" id="377733at2759"/>
<dbReference type="GO" id="GO:0045332">
    <property type="term" value="P:phospholipid translocation"/>
    <property type="evidence" value="ECO:0007669"/>
    <property type="project" value="TreeGrafter"/>
</dbReference>
<dbReference type="InterPro" id="IPR032630">
    <property type="entry name" value="P_typ_ATPase_c"/>
</dbReference>
<dbReference type="GO" id="GO:0005886">
    <property type="term" value="C:plasma membrane"/>
    <property type="evidence" value="ECO:0007669"/>
    <property type="project" value="TreeGrafter"/>
</dbReference>
<evidence type="ECO:0000259" key="8">
    <source>
        <dbReference type="Pfam" id="PF16212"/>
    </source>
</evidence>
<feature type="transmembrane region" description="Helical" evidence="7">
    <location>
        <begin position="239"/>
        <end position="259"/>
    </location>
</feature>
<proteinExistence type="predicted"/>
<dbReference type="SUPFAM" id="SSF81665">
    <property type="entry name" value="Calcium ATPase, transmembrane domain M"/>
    <property type="match status" value="1"/>
</dbReference>
<dbReference type="PANTHER" id="PTHR24092">
    <property type="entry name" value="PROBABLE PHOSPHOLIPID-TRANSPORTING ATPASE"/>
    <property type="match status" value="1"/>
</dbReference>
<dbReference type="PANTHER" id="PTHR24092:SF218">
    <property type="entry name" value="PHOSPHOLIPID-TRANSPORTING ATPASE"/>
    <property type="match status" value="1"/>
</dbReference>
<dbReference type="InterPro" id="IPR001757">
    <property type="entry name" value="P_typ_ATPase"/>
</dbReference>
<feature type="transmembrane region" description="Helical" evidence="7">
    <location>
        <begin position="271"/>
        <end position="291"/>
    </location>
</feature>
<keyword evidence="4" id="KW-0460">Magnesium</keyword>
<evidence type="ECO:0000256" key="5">
    <source>
        <dbReference type="ARBA" id="ARBA00022989"/>
    </source>
</evidence>
<organism evidence="9 10">
    <name type="scientific">Amphibalanus amphitrite</name>
    <name type="common">Striped barnacle</name>
    <name type="synonym">Balanus amphitrite</name>
    <dbReference type="NCBI Taxonomy" id="1232801"/>
    <lineage>
        <taxon>Eukaryota</taxon>
        <taxon>Metazoa</taxon>
        <taxon>Ecdysozoa</taxon>
        <taxon>Arthropoda</taxon>
        <taxon>Crustacea</taxon>
        <taxon>Multicrustacea</taxon>
        <taxon>Cirripedia</taxon>
        <taxon>Thoracica</taxon>
        <taxon>Thoracicalcarea</taxon>
        <taxon>Balanomorpha</taxon>
        <taxon>Balanoidea</taxon>
        <taxon>Balanidae</taxon>
        <taxon>Amphibalaninae</taxon>
        <taxon>Amphibalanus</taxon>
    </lineage>
</organism>
<dbReference type="Pfam" id="PF16212">
    <property type="entry name" value="PhoLip_ATPase_C"/>
    <property type="match status" value="1"/>
</dbReference>
<comment type="caution">
    <text evidence="9">The sequence shown here is derived from an EMBL/GenBank/DDBJ whole genome shotgun (WGS) entry which is preliminary data.</text>
</comment>
<sequence>MKNCSGPRLVSLFFISRKYRQTKTRLYRHRRGTAQHLIYYLDFQLPIRLSHATLVLRSKNAAERTVNFYLDQLERERAEVAGAGGGGGGGGGWKRRPPTPASLWSTDTASTVERGGKKALVVDGKTLTYFLDSRSQLQIPFLRLTGHCSAVLCCRTTPLQKAYIVRIVKNQLGALTLAVGDGANDVSMIQTADVGVGISGQEGMQAVMASDFALARFRYLQRLLLVHGHWCYDRLARMVLYFLYKNATFVFVIFWYQLYCGFSGAVMIDQIYLSLFNLMFTSLPPFAIGIYDQDCPAELLMAQPHLYNQGRLSQVYKPHSFWVNMADALYQSIVIFFFAAQAYEDTSVDIWEFGTTVTVMCLVTMLLHACIEIKSWTWIHAAAIVLSLVFFFVFALVYNAVCLAFPSLAGSYWVIQMATTDSPTLYLAAVLAGVTAVLPRLVTRSLQHTFRPSPVARAMLRRRRAEESHPMEVLSTVPWSSSTSLSSVSVVRTSEYSGVGERLEQNGMPSVA</sequence>
<comment type="subcellular location">
    <subcellularLocation>
        <location evidence="1">Membrane</location>
        <topology evidence="1">Multi-pass membrane protein</topology>
    </subcellularLocation>
</comment>
<dbReference type="GO" id="GO:0140326">
    <property type="term" value="F:ATPase-coupled intramembrane lipid transporter activity"/>
    <property type="evidence" value="ECO:0007669"/>
    <property type="project" value="TreeGrafter"/>
</dbReference>
<keyword evidence="5 7" id="KW-1133">Transmembrane helix</keyword>
<evidence type="ECO:0000256" key="2">
    <source>
        <dbReference type="ARBA" id="ARBA00022692"/>
    </source>
</evidence>
<keyword evidence="6 7" id="KW-0472">Membrane</keyword>
<gene>
    <name evidence="9" type="primary">ATP10A_3</name>
    <name evidence="9" type="ORF">FJT64_018530</name>
</gene>
<dbReference type="Gene3D" id="3.40.50.1000">
    <property type="entry name" value="HAD superfamily/HAD-like"/>
    <property type="match status" value="1"/>
</dbReference>
<dbReference type="Proteomes" id="UP000440578">
    <property type="component" value="Unassembled WGS sequence"/>
</dbReference>
<evidence type="ECO:0000256" key="7">
    <source>
        <dbReference type="SAM" id="Phobius"/>
    </source>
</evidence>
<dbReference type="EMBL" id="VIIS01000309">
    <property type="protein sequence ID" value="KAF0310431.1"/>
    <property type="molecule type" value="Genomic_DNA"/>
</dbReference>
<feature type="transmembrane region" description="Helical" evidence="7">
    <location>
        <begin position="425"/>
        <end position="442"/>
    </location>
</feature>
<reference evidence="9 10" key="1">
    <citation type="submission" date="2019-07" db="EMBL/GenBank/DDBJ databases">
        <title>Draft genome assembly of a fouling barnacle, Amphibalanus amphitrite (Darwin, 1854): The first reference genome for Thecostraca.</title>
        <authorList>
            <person name="Kim W."/>
        </authorList>
    </citation>
    <scope>NUCLEOTIDE SEQUENCE [LARGE SCALE GENOMIC DNA]</scope>
    <source>
        <strain evidence="9">SNU_AA5</strain>
        <tissue evidence="9">Soma without cirri and trophi</tissue>
    </source>
</reference>
<feature type="transmembrane region" description="Helical" evidence="7">
    <location>
        <begin position="353"/>
        <end position="371"/>
    </location>
</feature>
<keyword evidence="10" id="KW-1185">Reference proteome</keyword>
<feature type="transmembrane region" description="Helical" evidence="7">
    <location>
        <begin position="321"/>
        <end position="341"/>
    </location>
</feature>
<keyword evidence="2 7" id="KW-0812">Transmembrane</keyword>
<dbReference type="GO" id="GO:0046872">
    <property type="term" value="F:metal ion binding"/>
    <property type="evidence" value="ECO:0007669"/>
    <property type="project" value="UniProtKB-KW"/>
</dbReference>
<dbReference type="NCBIfam" id="TIGR01494">
    <property type="entry name" value="ATPase_P-type"/>
    <property type="match status" value="1"/>
</dbReference>
<evidence type="ECO:0000256" key="3">
    <source>
        <dbReference type="ARBA" id="ARBA00022723"/>
    </source>
</evidence>
<dbReference type="SUPFAM" id="SSF56784">
    <property type="entry name" value="HAD-like"/>
    <property type="match status" value="1"/>
</dbReference>